<dbReference type="InterPro" id="IPR004358">
    <property type="entry name" value="Sig_transdc_His_kin-like_C"/>
</dbReference>
<proteinExistence type="predicted"/>
<dbReference type="GO" id="GO:0000160">
    <property type="term" value="P:phosphorelay signal transduction system"/>
    <property type="evidence" value="ECO:0007669"/>
    <property type="project" value="UniProtKB-KW"/>
</dbReference>
<feature type="transmembrane region" description="Helical" evidence="9">
    <location>
        <begin position="12"/>
        <end position="33"/>
    </location>
</feature>
<dbReference type="PRINTS" id="PR00344">
    <property type="entry name" value="BCTRLSENSOR"/>
</dbReference>
<feature type="transmembrane region" description="Helical" evidence="9">
    <location>
        <begin position="39"/>
        <end position="55"/>
    </location>
</feature>
<dbReference type="Pfam" id="PF02518">
    <property type="entry name" value="HATPase_c"/>
    <property type="match status" value="1"/>
</dbReference>
<feature type="transmembrane region" description="Helical" evidence="9">
    <location>
        <begin position="94"/>
        <end position="111"/>
    </location>
</feature>
<dbReference type="GO" id="GO:0004673">
    <property type="term" value="F:protein histidine kinase activity"/>
    <property type="evidence" value="ECO:0007669"/>
    <property type="project" value="UniProtKB-EC"/>
</dbReference>
<reference evidence="11 12" key="1">
    <citation type="submission" date="2005-03" db="EMBL/GenBank/DDBJ databases">
        <title>Brevibacillus brevis strain 47, complete genome.</title>
        <authorList>
            <person name="Hosoyama A."/>
            <person name="Yamada R."/>
            <person name="Hongo Y."/>
            <person name="Terui Y."/>
            <person name="Ankai A."/>
            <person name="Masuyama W."/>
            <person name="Sekiguchi M."/>
            <person name="Takeda T."/>
            <person name="Asano K."/>
            <person name="Ohji S."/>
            <person name="Ichikawa N."/>
            <person name="Narita S."/>
            <person name="Aoki N."/>
            <person name="Miura H."/>
            <person name="Matsushita S."/>
            <person name="Sekigawa T."/>
            <person name="Yamagata H."/>
            <person name="Yoshikawa H."/>
            <person name="Udaka S."/>
            <person name="Tanikawa S."/>
            <person name="Fujita N."/>
        </authorList>
    </citation>
    <scope>NUCLEOTIDE SEQUENCE [LARGE SCALE GENOMIC DNA]</scope>
    <source>
        <strain evidence="12">47 / JCM 6285 / NBRC 100599</strain>
    </source>
</reference>
<dbReference type="SMART" id="SM00387">
    <property type="entry name" value="HATPase_c"/>
    <property type="match status" value="1"/>
</dbReference>
<dbReference type="EMBL" id="AP008955">
    <property type="protein sequence ID" value="BAH43717.1"/>
    <property type="molecule type" value="Genomic_DNA"/>
</dbReference>
<sequence>MKGVRVQTQVKRDWYILVLMLITVPLAGELKFYPVNETFRISFGAPTFFFFLLLFQRIPSVFAGFLTGITVVCFRIVIDLIAGNHSAWEDSLQAHYSSFFFYFAYCVLFYVTGVRHIHNRTILVGLMGMVIEVLADLIEFLSQHVLLNNVLTWGAVQEMLVIALSHSFIVISFLNMMKLYEAQSREQQTRKQNEHILMLISTLYEESIHLKKTLQNAESISMKSFELYQGLQELHKEQVATNVEGFAKKALVVAGEVHEIKKDNQRIFAGLHKLISDESITDYMDIHQLVDIIRRSNMKYATLLEKDIQITAFITGTHPLYHVFMMLSLINNLVANAVEAIQQTGAISIEIARIGDLVEIKINDDGPGVPPRRKGLLFKPGFTTKYDRTGNPSTGIGLSYVQQLVEQWQGEISLQDGVNGKGTTFLMRLPIDPITKKG</sequence>
<keyword evidence="6 11" id="KW-0418">Kinase</keyword>
<dbReference type="STRING" id="358681.BBR47_27400"/>
<dbReference type="SUPFAM" id="SSF55874">
    <property type="entry name" value="ATPase domain of HSP90 chaperone/DNA topoisomerase II/histidine kinase"/>
    <property type="match status" value="1"/>
</dbReference>
<organism evidence="11 12">
    <name type="scientific">Brevibacillus brevis (strain 47 / JCM 6285 / NBRC 100599)</name>
    <dbReference type="NCBI Taxonomy" id="358681"/>
    <lineage>
        <taxon>Bacteria</taxon>
        <taxon>Bacillati</taxon>
        <taxon>Bacillota</taxon>
        <taxon>Bacilli</taxon>
        <taxon>Bacillales</taxon>
        <taxon>Paenibacillaceae</taxon>
        <taxon>Brevibacillus</taxon>
    </lineage>
</organism>
<keyword evidence="12" id="KW-1185">Reference proteome</keyword>
<name>C0ZD58_BREBN</name>
<evidence type="ECO:0000256" key="2">
    <source>
        <dbReference type="ARBA" id="ARBA00012438"/>
    </source>
</evidence>
<evidence type="ECO:0000256" key="4">
    <source>
        <dbReference type="ARBA" id="ARBA00022679"/>
    </source>
</evidence>
<feature type="transmembrane region" description="Helical" evidence="9">
    <location>
        <begin position="159"/>
        <end position="180"/>
    </location>
</feature>
<evidence type="ECO:0000256" key="8">
    <source>
        <dbReference type="ARBA" id="ARBA00023012"/>
    </source>
</evidence>
<dbReference type="InterPro" id="IPR005467">
    <property type="entry name" value="His_kinase_dom"/>
</dbReference>
<feature type="transmembrane region" description="Helical" evidence="9">
    <location>
        <begin position="62"/>
        <end position="82"/>
    </location>
</feature>
<evidence type="ECO:0000256" key="5">
    <source>
        <dbReference type="ARBA" id="ARBA00022741"/>
    </source>
</evidence>
<evidence type="ECO:0000313" key="11">
    <source>
        <dbReference type="EMBL" id="BAH43717.1"/>
    </source>
</evidence>
<dbReference type="PANTHER" id="PTHR44936:SF9">
    <property type="entry name" value="SENSOR PROTEIN CREC"/>
    <property type="match status" value="1"/>
</dbReference>
<protein>
    <recommendedName>
        <fullName evidence="2">histidine kinase</fullName>
        <ecNumber evidence="2">2.7.13.3</ecNumber>
    </recommendedName>
</protein>
<dbReference type="InterPro" id="IPR003594">
    <property type="entry name" value="HATPase_dom"/>
</dbReference>
<comment type="catalytic activity">
    <reaction evidence="1">
        <text>ATP + protein L-histidine = ADP + protein N-phospho-L-histidine.</text>
        <dbReference type="EC" id="2.7.13.3"/>
    </reaction>
</comment>
<evidence type="ECO:0000313" key="12">
    <source>
        <dbReference type="Proteomes" id="UP000001877"/>
    </source>
</evidence>
<keyword evidence="9" id="KW-0472">Membrane</keyword>
<keyword evidence="9" id="KW-0812">Transmembrane</keyword>
<evidence type="ECO:0000256" key="9">
    <source>
        <dbReference type="SAM" id="Phobius"/>
    </source>
</evidence>
<feature type="transmembrane region" description="Helical" evidence="9">
    <location>
        <begin position="123"/>
        <end position="147"/>
    </location>
</feature>
<evidence type="ECO:0000256" key="3">
    <source>
        <dbReference type="ARBA" id="ARBA00022553"/>
    </source>
</evidence>
<keyword evidence="9" id="KW-1133">Transmembrane helix</keyword>
<feature type="domain" description="Histidine kinase" evidence="10">
    <location>
        <begin position="326"/>
        <end position="433"/>
    </location>
</feature>
<dbReference type="PANTHER" id="PTHR44936">
    <property type="entry name" value="SENSOR PROTEIN CREC"/>
    <property type="match status" value="1"/>
</dbReference>
<evidence type="ECO:0000256" key="1">
    <source>
        <dbReference type="ARBA" id="ARBA00000085"/>
    </source>
</evidence>
<dbReference type="Gene3D" id="3.30.565.10">
    <property type="entry name" value="Histidine kinase-like ATPase, C-terminal domain"/>
    <property type="match status" value="1"/>
</dbReference>
<dbReference type="InterPro" id="IPR036890">
    <property type="entry name" value="HATPase_C_sf"/>
</dbReference>
<dbReference type="AlphaFoldDB" id="C0ZD58"/>
<dbReference type="eggNOG" id="COG3290">
    <property type="taxonomic scope" value="Bacteria"/>
</dbReference>
<dbReference type="InterPro" id="IPR050980">
    <property type="entry name" value="2C_sensor_his_kinase"/>
</dbReference>
<keyword evidence="4 11" id="KW-0808">Transferase</keyword>
<dbReference type="EC" id="2.7.13.3" evidence="2"/>
<keyword evidence="3" id="KW-0597">Phosphoprotein</keyword>
<evidence type="ECO:0000256" key="6">
    <source>
        <dbReference type="ARBA" id="ARBA00022777"/>
    </source>
</evidence>
<keyword evidence="8" id="KW-0902">Two-component regulatory system</keyword>
<evidence type="ECO:0000259" key="10">
    <source>
        <dbReference type="PROSITE" id="PS50109"/>
    </source>
</evidence>
<dbReference type="Proteomes" id="UP000001877">
    <property type="component" value="Chromosome"/>
</dbReference>
<dbReference type="PROSITE" id="PS50109">
    <property type="entry name" value="HIS_KIN"/>
    <property type="match status" value="1"/>
</dbReference>
<gene>
    <name evidence="11" type="primary">glnK</name>
    <name evidence="11" type="synonym">ycbA</name>
    <name evidence="11" type="ordered locus">BBR47_27400</name>
</gene>
<dbReference type="HOGENOM" id="CLU_052005_1_0_9"/>
<evidence type="ECO:0000256" key="7">
    <source>
        <dbReference type="ARBA" id="ARBA00022840"/>
    </source>
</evidence>
<dbReference type="KEGG" id="bbe:BBR47_27400"/>
<accession>C0ZD58</accession>
<keyword evidence="7" id="KW-0067">ATP-binding</keyword>
<keyword evidence="5" id="KW-0547">Nucleotide-binding</keyword>
<dbReference type="GO" id="GO:0005524">
    <property type="term" value="F:ATP binding"/>
    <property type="evidence" value="ECO:0007669"/>
    <property type="project" value="UniProtKB-KW"/>
</dbReference>